<keyword evidence="1" id="KW-0677">Repeat</keyword>
<feature type="repeat" description="PPR" evidence="2">
    <location>
        <begin position="307"/>
        <end position="341"/>
    </location>
</feature>
<evidence type="ECO:0000313" key="5">
    <source>
        <dbReference type="Proteomes" id="UP000243975"/>
    </source>
</evidence>
<protein>
    <submittedName>
        <fullName evidence="4">Pentatricopeptide repeat-containing protein</fullName>
    </submittedName>
</protein>
<organism evidence="4 5">
    <name type="scientific">Cynara cardunculus var. scolymus</name>
    <name type="common">Globe artichoke</name>
    <name type="synonym">Cynara scolymus</name>
    <dbReference type="NCBI Taxonomy" id="59895"/>
    <lineage>
        <taxon>Eukaryota</taxon>
        <taxon>Viridiplantae</taxon>
        <taxon>Streptophyta</taxon>
        <taxon>Embryophyta</taxon>
        <taxon>Tracheophyta</taxon>
        <taxon>Spermatophyta</taxon>
        <taxon>Magnoliopsida</taxon>
        <taxon>eudicotyledons</taxon>
        <taxon>Gunneridae</taxon>
        <taxon>Pentapetalae</taxon>
        <taxon>asterids</taxon>
        <taxon>campanulids</taxon>
        <taxon>Asterales</taxon>
        <taxon>Asteraceae</taxon>
        <taxon>Carduoideae</taxon>
        <taxon>Cardueae</taxon>
        <taxon>Carduinae</taxon>
        <taxon>Cynara</taxon>
    </lineage>
</organism>
<proteinExistence type="predicted"/>
<feature type="compositionally biased region" description="Basic and acidic residues" evidence="3">
    <location>
        <begin position="28"/>
        <end position="37"/>
    </location>
</feature>
<dbReference type="PANTHER" id="PTHR46870:SF2">
    <property type="entry name" value="PROTEIN THYLAKOID ASSEMBLY 8-LIKE, CHLOROPLASTIC"/>
    <property type="match status" value="1"/>
</dbReference>
<name>A0A103XFT4_CYNCS</name>
<dbReference type="Gramene" id="KVH89881">
    <property type="protein sequence ID" value="KVH89881"/>
    <property type="gene ID" value="Ccrd_008125"/>
</dbReference>
<feature type="compositionally biased region" description="Basic and acidic residues" evidence="3">
    <location>
        <begin position="1"/>
        <end position="11"/>
    </location>
</feature>
<feature type="repeat" description="PPR" evidence="2">
    <location>
        <begin position="342"/>
        <end position="376"/>
    </location>
</feature>
<keyword evidence="5" id="KW-1185">Reference proteome</keyword>
<dbReference type="InterPro" id="IPR002885">
    <property type="entry name" value="PPR_rpt"/>
</dbReference>
<feature type="region of interest" description="Disordered" evidence="3">
    <location>
        <begin position="1"/>
        <end position="37"/>
    </location>
</feature>
<evidence type="ECO:0000256" key="3">
    <source>
        <dbReference type="SAM" id="MobiDB-lite"/>
    </source>
</evidence>
<reference evidence="4 5" key="1">
    <citation type="journal article" date="2016" name="Sci. Rep.">
        <title>The genome sequence of the outbreeding globe artichoke constructed de novo incorporating a phase-aware low-pass sequencing strategy of F1 progeny.</title>
        <authorList>
            <person name="Scaglione D."/>
            <person name="Reyes-Chin-Wo S."/>
            <person name="Acquadro A."/>
            <person name="Froenicke L."/>
            <person name="Portis E."/>
            <person name="Beitel C."/>
            <person name="Tirone M."/>
            <person name="Mauro R."/>
            <person name="Lo Monaco A."/>
            <person name="Mauromicale G."/>
            <person name="Faccioli P."/>
            <person name="Cattivelli L."/>
            <person name="Rieseberg L."/>
            <person name="Michelmore R."/>
            <person name="Lanteri S."/>
        </authorList>
    </citation>
    <scope>NUCLEOTIDE SEQUENCE [LARGE SCALE GENOMIC DNA]</scope>
    <source>
        <strain evidence="4">2C</strain>
    </source>
</reference>
<dbReference type="EMBL" id="LEKV01005128">
    <property type="protein sequence ID" value="KVH89881.1"/>
    <property type="molecule type" value="Genomic_DNA"/>
</dbReference>
<gene>
    <name evidence="4" type="ORF">Ccrd_008125</name>
</gene>
<comment type="caution">
    <text evidence="4">The sequence shown here is derived from an EMBL/GenBank/DDBJ whole genome shotgun (WGS) entry which is preliminary data.</text>
</comment>
<evidence type="ECO:0000313" key="4">
    <source>
        <dbReference type="EMBL" id="KVH89881.1"/>
    </source>
</evidence>
<dbReference type="Gene3D" id="1.25.40.10">
    <property type="entry name" value="Tetratricopeptide repeat domain"/>
    <property type="match status" value="1"/>
</dbReference>
<dbReference type="Pfam" id="PF13041">
    <property type="entry name" value="PPR_2"/>
    <property type="match status" value="1"/>
</dbReference>
<dbReference type="AlphaFoldDB" id="A0A103XFT4"/>
<dbReference type="NCBIfam" id="TIGR00756">
    <property type="entry name" value="PPR"/>
    <property type="match status" value="1"/>
</dbReference>
<evidence type="ECO:0000256" key="1">
    <source>
        <dbReference type="ARBA" id="ARBA00022737"/>
    </source>
</evidence>
<dbReference type="PROSITE" id="PS51375">
    <property type="entry name" value="PPR"/>
    <property type="match status" value="2"/>
</dbReference>
<dbReference type="Proteomes" id="UP000243975">
    <property type="component" value="Unassembled WGS sequence"/>
</dbReference>
<sequence length="422" mass="48881">MEVRQRRKAGDGKGWLRRKARAAAKAGDGGKERWKERWPRNTSYPWRNSTLAARLLHSSSPSLCCLISNTPKSENSISAEGANVEVGVSRSNREEVEGLEWWLPTEKRLVAEREHHIKNQKENENPGKSFEIEVSVLQFKGWICVSATAMAAIGGILRSKLRLSVFSWLHRDVMRIPILKGCVSSYASSSTAPLKFNHTTQSIDGVCHCQQQFQRYLRPRYYHDGRPRGSLWRGKKLLGKEALFVILGLKRVKNDEEKLDKFVKTHVSRLLKMDMVAVLNELERQEEVDLAVKMFWVIQKQDWYQPDVYLYKDLIISLSKSKKMDEAMKLWESMRKENLYPDSQTYTEVIRGFLRFGSPGDAMNIYEDMKQSPDPPDELPFRILLKGLLPHPLLRNKVKQDFEEIFPEQSIYDPPEEIFGLR</sequence>
<evidence type="ECO:0000256" key="2">
    <source>
        <dbReference type="PROSITE-ProRule" id="PRU00708"/>
    </source>
</evidence>
<dbReference type="InterPro" id="IPR011990">
    <property type="entry name" value="TPR-like_helical_dom_sf"/>
</dbReference>
<accession>A0A103XFT4</accession>
<dbReference type="PANTHER" id="PTHR46870">
    <property type="entry name" value="PROTEIN THYLAKOID ASSEMBLY 8-LIKE, CHLOROPLASTIC"/>
    <property type="match status" value="1"/>
</dbReference>
<dbReference type="InterPro" id="IPR044795">
    <property type="entry name" value="THA8L-like"/>
</dbReference>